<dbReference type="EMBL" id="GDHC01003520">
    <property type="protein sequence ID" value="JAQ15109.1"/>
    <property type="molecule type" value="Transcribed_RNA"/>
</dbReference>
<dbReference type="AlphaFoldDB" id="A0A146LEL6"/>
<evidence type="ECO:0000256" key="1">
    <source>
        <dbReference type="ARBA" id="ARBA00010613"/>
    </source>
</evidence>
<comment type="catalytic activity">
    <reaction evidence="3">
        <text>2-oxoglutaramate + H2O = 2-oxoglutarate + NH4(+)</text>
        <dbReference type="Rhea" id="RHEA:32963"/>
        <dbReference type="ChEBI" id="CHEBI:15377"/>
        <dbReference type="ChEBI" id="CHEBI:16769"/>
        <dbReference type="ChEBI" id="CHEBI:16810"/>
        <dbReference type="ChEBI" id="CHEBI:28938"/>
        <dbReference type="EC" id="3.5.1.3"/>
    </reaction>
    <physiologicalReaction direction="left-to-right" evidence="3">
        <dbReference type="Rhea" id="RHEA:32964"/>
    </physiologicalReaction>
</comment>
<gene>
    <name evidence="8" type="primary">Nit2_1</name>
    <name evidence="9" type="synonym">Nit2_2</name>
    <name evidence="9" type="ORF">g.52791</name>
    <name evidence="8" type="ORF">g.52792</name>
</gene>
<dbReference type="FunFam" id="3.60.110.10:FF:000002">
    <property type="entry name" value="Nitrilase family member 2"/>
    <property type="match status" value="1"/>
</dbReference>
<dbReference type="EC" id="3.5.1.3" evidence="4"/>
<dbReference type="InterPro" id="IPR036526">
    <property type="entry name" value="C-N_Hydrolase_sf"/>
</dbReference>
<dbReference type="SUPFAM" id="SSF56317">
    <property type="entry name" value="Carbon-nitrogen hydrolase"/>
    <property type="match status" value="1"/>
</dbReference>
<evidence type="ECO:0000256" key="2">
    <source>
        <dbReference type="ARBA" id="ARBA00022801"/>
    </source>
</evidence>
<comment type="catalytic activity">
    <reaction evidence="6">
        <text>2-oxosuccinamate + H2O = oxaloacetate + NH4(+)</text>
        <dbReference type="Rhea" id="RHEA:59412"/>
        <dbReference type="ChEBI" id="CHEBI:15377"/>
        <dbReference type="ChEBI" id="CHEBI:16452"/>
        <dbReference type="ChEBI" id="CHEBI:28938"/>
        <dbReference type="ChEBI" id="CHEBI:57735"/>
        <dbReference type="EC" id="3.5.1.3"/>
    </reaction>
    <physiologicalReaction direction="left-to-right" evidence="6">
        <dbReference type="Rhea" id="RHEA:59413"/>
    </physiologicalReaction>
</comment>
<feature type="domain" description="CN hydrolase" evidence="7">
    <location>
        <begin position="6"/>
        <end position="251"/>
    </location>
</feature>
<evidence type="ECO:0000259" key="7">
    <source>
        <dbReference type="PROSITE" id="PS50263"/>
    </source>
</evidence>
<dbReference type="Pfam" id="PF00795">
    <property type="entry name" value="CN_hydrolase"/>
    <property type="match status" value="1"/>
</dbReference>
<dbReference type="GO" id="GO:0006107">
    <property type="term" value="P:oxaloacetate metabolic process"/>
    <property type="evidence" value="ECO:0007669"/>
    <property type="project" value="TreeGrafter"/>
</dbReference>
<protein>
    <recommendedName>
        <fullName evidence="4">omega-amidase</fullName>
        <ecNumber evidence="4">3.5.1.3</ecNumber>
    </recommendedName>
    <alternativeName>
        <fullName evidence="5">Nitrilase homolog 2</fullName>
    </alternativeName>
</protein>
<evidence type="ECO:0000313" key="8">
    <source>
        <dbReference type="EMBL" id="JAQ06049.1"/>
    </source>
</evidence>
<dbReference type="PANTHER" id="PTHR23088:SF30">
    <property type="entry name" value="OMEGA-AMIDASE NIT2"/>
    <property type="match status" value="1"/>
</dbReference>
<accession>A0A146LEL6</accession>
<evidence type="ECO:0000256" key="3">
    <source>
        <dbReference type="ARBA" id="ARBA00036637"/>
    </source>
</evidence>
<evidence type="ECO:0000256" key="4">
    <source>
        <dbReference type="ARBA" id="ARBA00039118"/>
    </source>
</evidence>
<dbReference type="GO" id="GO:0006541">
    <property type="term" value="P:glutamine metabolic process"/>
    <property type="evidence" value="ECO:0007669"/>
    <property type="project" value="TreeGrafter"/>
</dbReference>
<dbReference type="PANTHER" id="PTHR23088">
    <property type="entry name" value="NITRILASE-RELATED"/>
    <property type="match status" value="1"/>
</dbReference>
<organism evidence="8">
    <name type="scientific">Lygus hesperus</name>
    <name type="common">Western plant bug</name>
    <dbReference type="NCBI Taxonomy" id="30085"/>
    <lineage>
        <taxon>Eukaryota</taxon>
        <taxon>Metazoa</taxon>
        <taxon>Ecdysozoa</taxon>
        <taxon>Arthropoda</taxon>
        <taxon>Hexapoda</taxon>
        <taxon>Insecta</taxon>
        <taxon>Pterygota</taxon>
        <taxon>Neoptera</taxon>
        <taxon>Paraneoptera</taxon>
        <taxon>Hemiptera</taxon>
        <taxon>Heteroptera</taxon>
        <taxon>Panheteroptera</taxon>
        <taxon>Cimicomorpha</taxon>
        <taxon>Miridae</taxon>
        <taxon>Mirini</taxon>
        <taxon>Lygus</taxon>
    </lineage>
</organism>
<dbReference type="EMBL" id="GDHC01012580">
    <property type="protein sequence ID" value="JAQ06049.1"/>
    <property type="molecule type" value="Transcribed_RNA"/>
</dbReference>
<evidence type="ECO:0000256" key="6">
    <source>
        <dbReference type="ARBA" id="ARBA00048745"/>
    </source>
</evidence>
<dbReference type="PROSITE" id="PS50263">
    <property type="entry name" value="CN_HYDROLASE"/>
    <property type="match status" value="1"/>
</dbReference>
<evidence type="ECO:0000313" key="9">
    <source>
        <dbReference type="EMBL" id="JAQ15109.1"/>
    </source>
</evidence>
<dbReference type="Gene3D" id="3.60.110.10">
    <property type="entry name" value="Carbon-nitrogen hydrolase"/>
    <property type="match status" value="1"/>
</dbReference>
<dbReference type="CDD" id="cd07572">
    <property type="entry name" value="nit"/>
    <property type="match status" value="1"/>
</dbReference>
<name>A0A146LEL6_LYGHE</name>
<dbReference type="InterPro" id="IPR045254">
    <property type="entry name" value="Nit1/2_C-N_Hydrolase"/>
</dbReference>
<dbReference type="GO" id="GO:0006528">
    <property type="term" value="P:asparagine metabolic process"/>
    <property type="evidence" value="ECO:0007669"/>
    <property type="project" value="TreeGrafter"/>
</dbReference>
<sequence>MASKVFKIALAQMAVGKNKVENIAKAVKIIGDAKKNGSSLVVLPECFNSPYGTKFFKEYAEEVPGGPTSEALSKAAKDNCLFVVGGSIPERSDGRLYNTCTVWDPQGCLVASHRKVHLFDIDIPGGITFKESDVLSPGNKFTVVDIGPCKVGIGICYDVRFQEMAAIYRSKNVDLVLYPGAFNMKTGPLHWELLLRARAVDNQVFVAGVCGSRDPSADYVAWGHTMLVDPWGKVLIQAKDQETVLYADVDLKSCEDIREQIPVSKQRRSDLYEVKSKI</sequence>
<comment type="similarity">
    <text evidence="1">Belongs to the carbon-nitrogen hydrolase superfamily. NIT1/NIT2 family.</text>
</comment>
<proteinExistence type="inferred from homology"/>
<keyword evidence="2" id="KW-0378">Hydrolase</keyword>
<dbReference type="GO" id="GO:0005739">
    <property type="term" value="C:mitochondrion"/>
    <property type="evidence" value="ECO:0007669"/>
    <property type="project" value="TreeGrafter"/>
</dbReference>
<reference evidence="8" key="1">
    <citation type="journal article" date="2016" name="Gigascience">
        <title>De novo construction of an expanded transcriptome assembly for the western tarnished plant bug, Lygus hesperus.</title>
        <authorList>
            <person name="Tassone E.E."/>
            <person name="Geib S.M."/>
            <person name="Hall B."/>
            <person name="Fabrick J.A."/>
            <person name="Brent C.S."/>
            <person name="Hull J.J."/>
        </authorList>
    </citation>
    <scope>NUCLEOTIDE SEQUENCE</scope>
</reference>
<dbReference type="InterPro" id="IPR003010">
    <property type="entry name" value="C-N_Hydrolase"/>
</dbReference>
<evidence type="ECO:0000256" key="5">
    <source>
        <dbReference type="ARBA" id="ARBA00041576"/>
    </source>
</evidence>
<dbReference type="GO" id="GO:0050152">
    <property type="term" value="F:omega-amidase activity"/>
    <property type="evidence" value="ECO:0007669"/>
    <property type="project" value="UniProtKB-EC"/>
</dbReference>